<dbReference type="InterPro" id="IPR007014">
    <property type="entry name" value="FUN14"/>
</dbReference>
<dbReference type="EMBL" id="FJUX01000006">
    <property type="protein sequence ID" value="CZS90705.1"/>
    <property type="molecule type" value="Genomic_DNA"/>
</dbReference>
<dbReference type="PANTHER" id="PTHR21346">
    <property type="entry name" value="FUN14 DOMAIN CONTAINING"/>
    <property type="match status" value="1"/>
</dbReference>
<organism evidence="6 7">
    <name type="scientific">Rhynchosporium agropyri</name>
    <dbReference type="NCBI Taxonomy" id="914238"/>
    <lineage>
        <taxon>Eukaryota</taxon>
        <taxon>Fungi</taxon>
        <taxon>Dikarya</taxon>
        <taxon>Ascomycota</taxon>
        <taxon>Pezizomycotina</taxon>
        <taxon>Leotiomycetes</taxon>
        <taxon>Helotiales</taxon>
        <taxon>Ploettnerulaceae</taxon>
        <taxon>Rhynchosporium</taxon>
    </lineage>
</organism>
<keyword evidence="3" id="KW-0812">Transmembrane</keyword>
<evidence type="ECO:0000256" key="5">
    <source>
        <dbReference type="ARBA" id="ARBA00023136"/>
    </source>
</evidence>
<sequence length="154" mass="16679">MATLLLRPLLRPQTLGLGLGFSFLTHQTLFQRPTRLDSASSGLLSRDSYVQNARVPIVKQGKLNESAVRQISSGSVIGLCAGLAVSTFSKSLALIIGLMVVGIQYASNHGINIIPYTRLQKYVTSIDLRSAVQDNVAFKVSFGTTFALAAFMRF</sequence>
<dbReference type="GO" id="GO:0005741">
    <property type="term" value="C:mitochondrial outer membrane"/>
    <property type="evidence" value="ECO:0007669"/>
    <property type="project" value="TreeGrafter"/>
</dbReference>
<keyword evidence="7" id="KW-1185">Reference proteome</keyword>
<dbReference type="GO" id="GO:0000422">
    <property type="term" value="P:autophagy of mitochondrion"/>
    <property type="evidence" value="ECO:0007669"/>
    <property type="project" value="TreeGrafter"/>
</dbReference>
<dbReference type="OrthoDB" id="3990500at2759"/>
<dbReference type="PANTHER" id="PTHR21346:SF0">
    <property type="entry name" value="RE45833P"/>
    <property type="match status" value="1"/>
</dbReference>
<proteinExistence type="inferred from homology"/>
<evidence type="ECO:0000256" key="2">
    <source>
        <dbReference type="ARBA" id="ARBA00009160"/>
    </source>
</evidence>
<keyword evidence="5" id="KW-0472">Membrane</keyword>
<keyword evidence="4" id="KW-1133">Transmembrane helix</keyword>
<reference evidence="7" key="1">
    <citation type="submission" date="2016-03" db="EMBL/GenBank/DDBJ databases">
        <authorList>
            <person name="Guldener U."/>
        </authorList>
    </citation>
    <scope>NUCLEOTIDE SEQUENCE [LARGE SCALE GENOMIC DNA]</scope>
    <source>
        <strain evidence="7">04CH-RAC-A.6.1</strain>
    </source>
</reference>
<evidence type="ECO:0000256" key="1">
    <source>
        <dbReference type="ARBA" id="ARBA00004370"/>
    </source>
</evidence>
<evidence type="ECO:0000256" key="4">
    <source>
        <dbReference type="ARBA" id="ARBA00022989"/>
    </source>
</evidence>
<accession>A0A1E1JXQ8</accession>
<gene>
    <name evidence="6" type="ORF">RAG0_01651</name>
</gene>
<evidence type="ECO:0000313" key="6">
    <source>
        <dbReference type="EMBL" id="CZS90705.1"/>
    </source>
</evidence>
<protein>
    <recommendedName>
        <fullName evidence="8">FUN14 family protein</fullName>
    </recommendedName>
</protein>
<dbReference type="Pfam" id="PF04930">
    <property type="entry name" value="FUN14"/>
    <property type="match status" value="1"/>
</dbReference>
<comment type="subcellular location">
    <subcellularLocation>
        <location evidence="1">Membrane</location>
    </subcellularLocation>
</comment>
<name>A0A1E1JXQ8_9HELO</name>
<evidence type="ECO:0008006" key="8">
    <source>
        <dbReference type="Google" id="ProtNLM"/>
    </source>
</evidence>
<evidence type="ECO:0000313" key="7">
    <source>
        <dbReference type="Proteomes" id="UP000178912"/>
    </source>
</evidence>
<comment type="similarity">
    <text evidence="2">Belongs to the FUN14 family.</text>
</comment>
<evidence type="ECO:0000256" key="3">
    <source>
        <dbReference type="ARBA" id="ARBA00022692"/>
    </source>
</evidence>
<dbReference type="Proteomes" id="UP000178912">
    <property type="component" value="Unassembled WGS sequence"/>
</dbReference>
<dbReference type="AlphaFoldDB" id="A0A1E1JXQ8"/>